<keyword evidence="6 7" id="KW-0472">Membrane</keyword>
<dbReference type="NCBIfam" id="NF007773">
    <property type="entry name" value="PRK10459.1"/>
    <property type="match status" value="1"/>
</dbReference>
<feature type="transmembrane region" description="Helical" evidence="7">
    <location>
        <begin position="356"/>
        <end position="375"/>
    </location>
</feature>
<evidence type="ECO:0000256" key="2">
    <source>
        <dbReference type="ARBA" id="ARBA00007430"/>
    </source>
</evidence>
<dbReference type="Pfam" id="PF13440">
    <property type="entry name" value="Polysacc_synt_3"/>
    <property type="match status" value="1"/>
</dbReference>
<feature type="transmembrane region" description="Helical" evidence="7">
    <location>
        <begin position="149"/>
        <end position="167"/>
    </location>
</feature>
<feature type="transmembrane region" description="Helical" evidence="7">
    <location>
        <begin position="80"/>
        <end position="99"/>
    </location>
</feature>
<sequence>MSVARDAVSGVSWTASATLIKGGLQLAQLVVLARFLTPAELGVLAIIQLVVGFAQIFGDAGISNALIFHKQLEKSQLNQLYLVNVILGIVISLLVLVMAVPTASFFNMPQLSLLLCYLSPVFFIRSLGQQQLALLQQKMHFNSIAKIEVFASVVSFIALIILLIVDLRLESVVFSQLLNALLLSACFLVGFPLLRPGFSKLRLKSIIAPIKYGLYQTGESFVNFISAQLDQLLIGKLLGPEVLGIYAYVKALVFRPALQLINPVVNKVAFPLIVKHKETHSIAILYGMVLRLLSLINIPLYCLVALFPEFILGIAYGAEWLEHAELLRWLGLYMLIISMMNPIGVLLRASGEVKRGFWWNIAVTVVRPLVIVLSITEGITAMVQALVALQVLLFLLHWKLLIRPISGLSFFQFSAALAPACIAFFAVAALVSLLIQPLLMLTPVYLFVLICVGYLIAITPQLLKFYSFIRGS</sequence>
<dbReference type="RefSeq" id="WP_119852589.1">
    <property type="nucleotide sequence ID" value="NZ_QYSE01000001.1"/>
</dbReference>
<feature type="transmembrane region" description="Helical" evidence="7">
    <location>
        <begin position="330"/>
        <end position="349"/>
    </location>
</feature>
<feature type="transmembrane region" description="Helical" evidence="7">
    <location>
        <begin position="41"/>
        <end position="68"/>
    </location>
</feature>
<name>A0A3A3EPD6_9GAMM</name>
<dbReference type="AlphaFoldDB" id="A0A3A3EPD6"/>
<organism evidence="8 9">
    <name type="scientific">Pseudoalteromonas gelatinilytica</name>
    <dbReference type="NCBI Taxonomy" id="1703256"/>
    <lineage>
        <taxon>Bacteria</taxon>
        <taxon>Pseudomonadati</taxon>
        <taxon>Pseudomonadota</taxon>
        <taxon>Gammaproteobacteria</taxon>
        <taxon>Alteromonadales</taxon>
        <taxon>Pseudoalteromonadaceae</taxon>
        <taxon>Pseudoalteromonas</taxon>
    </lineage>
</organism>
<keyword evidence="4 7" id="KW-0812">Transmembrane</keyword>
<evidence type="ECO:0000313" key="8">
    <source>
        <dbReference type="EMBL" id="RJF38015.1"/>
    </source>
</evidence>
<comment type="similarity">
    <text evidence="2">Belongs to the polysaccharide synthase family.</text>
</comment>
<evidence type="ECO:0000256" key="1">
    <source>
        <dbReference type="ARBA" id="ARBA00004651"/>
    </source>
</evidence>
<accession>A0A3A3EPD6</accession>
<gene>
    <name evidence="8" type="ORF">D4741_08120</name>
</gene>
<reference evidence="8 9" key="1">
    <citation type="submission" date="2018-09" db="EMBL/GenBank/DDBJ databases">
        <title>Identification of marine bacteria producing industrial enzymes.</title>
        <authorList>
            <person name="Cheng T.H."/>
            <person name="Saidin J."/>
            <person name="Muhd D.D."/>
            <person name="Isa M.N.M."/>
            <person name="Bakar M.F.A."/>
            <person name="Ismail N."/>
        </authorList>
    </citation>
    <scope>NUCLEOTIDE SEQUENCE [LARGE SCALE GENOMIC DNA]</scope>
    <source>
        <strain evidence="8 9">MNAD 1.6</strain>
    </source>
</reference>
<feature type="transmembrane region" description="Helical" evidence="7">
    <location>
        <begin position="298"/>
        <end position="318"/>
    </location>
</feature>
<feature type="transmembrane region" description="Helical" evidence="7">
    <location>
        <begin position="173"/>
        <end position="194"/>
    </location>
</feature>
<dbReference type="EMBL" id="QYSE01000001">
    <property type="protein sequence ID" value="RJF38015.1"/>
    <property type="molecule type" value="Genomic_DNA"/>
</dbReference>
<comment type="caution">
    <text evidence="8">The sequence shown here is derived from an EMBL/GenBank/DDBJ whole genome shotgun (WGS) entry which is preliminary data.</text>
</comment>
<evidence type="ECO:0000256" key="6">
    <source>
        <dbReference type="ARBA" id="ARBA00023136"/>
    </source>
</evidence>
<dbReference type="PANTHER" id="PTHR30250">
    <property type="entry name" value="PST FAMILY PREDICTED COLANIC ACID TRANSPORTER"/>
    <property type="match status" value="1"/>
</dbReference>
<proteinExistence type="inferred from homology"/>
<dbReference type="InterPro" id="IPR050833">
    <property type="entry name" value="Poly_Biosynth_Transport"/>
</dbReference>
<evidence type="ECO:0000256" key="5">
    <source>
        <dbReference type="ARBA" id="ARBA00022989"/>
    </source>
</evidence>
<feature type="transmembrane region" description="Helical" evidence="7">
    <location>
        <begin position="444"/>
        <end position="463"/>
    </location>
</feature>
<dbReference type="PANTHER" id="PTHR30250:SF10">
    <property type="entry name" value="LIPOPOLYSACCHARIDE BIOSYNTHESIS PROTEIN WZXC"/>
    <property type="match status" value="1"/>
</dbReference>
<keyword evidence="3" id="KW-1003">Cell membrane</keyword>
<comment type="subcellular location">
    <subcellularLocation>
        <location evidence="1">Cell membrane</location>
        <topology evidence="1">Multi-pass membrane protein</topology>
    </subcellularLocation>
</comment>
<evidence type="ECO:0000256" key="3">
    <source>
        <dbReference type="ARBA" id="ARBA00022475"/>
    </source>
</evidence>
<keyword evidence="5 7" id="KW-1133">Transmembrane helix</keyword>
<evidence type="ECO:0000256" key="4">
    <source>
        <dbReference type="ARBA" id="ARBA00022692"/>
    </source>
</evidence>
<feature type="transmembrane region" description="Helical" evidence="7">
    <location>
        <begin position="413"/>
        <end position="438"/>
    </location>
</feature>
<feature type="transmembrane region" description="Helical" evidence="7">
    <location>
        <begin position="111"/>
        <end position="128"/>
    </location>
</feature>
<evidence type="ECO:0000256" key="7">
    <source>
        <dbReference type="SAM" id="Phobius"/>
    </source>
</evidence>
<evidence type="ECO:0000313" key="9">
    <source>
        <dbReference type="Proteomes" id="UP000265938"/>
    </source>
</evidence>
<dbReference type="GO" id="GO:0005886">
    <property type="term" value="C:plasma membrane"/>
    <property type="evidence" value="ECO:0007669"/>
    <property type="project" value="UniProtKB-SubCell"/>
</dbReference>
<dbReference type="Proteomes" id="UP000265938">
    <property type="component" value="Unassembled WGS sequence"/>
</dbReference>
<feature type="transmembrane region" description="Helical" evidence="7">
    <location>
        <begin position="381"/>
        <end position="401"/>
    </location>
</feature>
<protein>
    <submittedName>
        <fullName evidence="8">Colanic acid exporter</fullName>
    </submittedName>
</protein>